<evidence type="ECO:0000256" key="4">
    <source>
        <dbReference type="HAMAP-Rule" id="MF_00470"/>
    </source>
</evidence>
<comment type="pathway">
    <text evidence="4">Quinol/quinone metabolism; menaquinone biosynthesis.</text>
</comment>
<dbReference type="KEGG" id="lmoi:VV02_22430"/>
<keyword evidence="3 4" id="KW-0456">Lyase</keyword>
<dbReference type="Pfam" id="PF18374">
    <property type="entry name" value="Enolase_like_N"/>
    <property type="match status" value="1"/>
</dbReference>
<dbReference type="EMBL" id="CP011112">
    <property type="protein sequence ID" value="AKU17975.1"/>
    <property type="molecule type" value="Genomic_DNA"/>
</dbReference>
<comment type="similarity">
    <text evidence="4">Belongs to the mandelate racemase/muconate lactonizing enzyme family. MenC type 1 subfamily.</text>
</comment>
<dbReference type="NCBIfam" id="NF002782">
    <property type="entry name" value="PRK02901.1"/>
    <property type="match status" value="1"/>
</dbReference>
<comment type="cofactor">
    <cofactor evidence="4">
        <name>a divalent metal cation</name>
        <dbReference type="ChEBI" id="CHEBI:60240"/>
    </cofactor>
</comment>
<dbReference type="UniPathway" id="UPA00079"/>
<feature type="binding site" evidence="4">
    <location>
        <position position="139"/>
    </location>
    <ligand>
        <name>Mg(2+)</name>
        <dbReference type="ChEBI" id="CHEBI:18420"/>
    </ligand>
</feature>
<comment type="function">
    <text evidence="4">Converts 2-succinyl-6-hydroxy-2,4-cyclohexadiene-1-carboxylate (SHCHC) to 2-succinylbenzoate (OSB).</text>
</comment>
<dbReference type="PATRIC" id="fig|571913.6.peg.4543"/>
<feature type="active site" description="Proton donor" evidence="4">
    <location>
        <position position="108"/>
    </location>
</feature>
<dbReference type="InterPro" id="IPR029065">
    <property type="entry name" value="Enolase_C-like"/>
</dbReference>
<dbReference type="EC" id="4.2.1.113" evidence="4"/>
<evidence type="ECO:0000256" key="3">
    <source>
        <dbReference type="ARBA" id="ARBA00023239"/>
    </source>
</evidence>
<feature type="active site" description="Proton acceptor" evidence="4">
    <location>
        <position position="217"/>
    </location>
</feature>
<comment type="pathway">
    <text evidence="4">Quinol/quinone metabolism; 1,4-dihydroxy-2-naphthoate biosynthesis; 1,4-dihydroxy-2-naphthoate from chorismate: step 4/7.</text>
</comment>
<protein>
    <recommendedName>
        <fullName evidence="4">o-succinylbenzoate synthase</fullName>
        <shortName evidence="4">OSB synthase</shortName>
        <shortName evidence="4">OSBS</shortName>
        <ecNumber evidence="4">4.2.1.113</ecNumber>
    </recommendedName>
    <alternativeName>
        <fullName evidence="4">4-(2'-carboxyphenyl)-4-oxybutyric acid synthase</fullName>
    </alternativeName>
    <alternativeName>
        <fullName evidence="4">o-succinylbenzoic acid synthase</fullName>
    </alternativeName>
</protein>
<dbReference type="InterPro" id="IPR010196">
    <property type="entry name" value="OSB_synthase_MenC1"/>
</dbReference>
<accession>A0A0K1JN19</accession>
<name>A0A0K1JN19_9MICO</name>
<dbReference type="PANTHER" id="PTHR48073">
    <property type="entry name" value="O-SUCCINYLBENZOATE SYNTHASE-RELATED"/>
    <property type="match status" value="1"/>
</dbReference>
<keyword evidence="1 4" id="KW-0479">Metal-binding</keyword>
<keyword evidence="2 4" id="KW-0460">Magnesium</keyword>
<feature type="domain" description="Mandelate racemase/muconate lactonizing enzyme C-terminal" evidence="5">
    <location>
        <begin position="88"/>
        <end position="184"/>
    </location>
</feature>
<dbReference type="GO" id="GO:0009234">
    <property type="term" value="P:menaquinone biosynthetic process"/>
    <property type="evidence" value="ECO:0007669"/>
    <property type="project" value="UniProtKB-UniRule"/>
</dbReference>
<dbReference type="Pfam" id="PF13378">
    <property type="entry name" value="MR_MLE_C"/>
    <property type="match status" value="1"/>
</dbReference>
<dbReference type="InterPro" id="IPR013342">
    <property type="entry name" value="Mandelate_racemase_C"/>
</dbReference>
<reference evidence="6 7" key="1">
    <citation type="submission" date="2015-03" db="EMBL/GenBank/DDBJ databases">
        <title>Luteipulveratus halotolerans sp. nov., a novel actinobacterium (Dermacoccaceae) from Sarawak, Malaysia.</title>
        <authorList>
            <person name="Juboi H."/>
            <person name="Basik A."/>
            <person name="Shamsul S.S."/>
            <person name="Arnold P."/>
            <person name="Schmitt E.K."/>
            <person name="Sanglier J.-J."/>
            <person name="Yeo T."/>
        </authorList>
    </citation>
    <scope>NUCLEOTIDE SEQUENCE [LARGE SCALE GENOMIC DNA]</scope>
    <source>
        <strain evidence="6 7">MN07-A0370</strain>
    </source>
</reference>
<organism evidence="6 7">
    <name type="scientific">Luteipulveratus mongoliensis</name>
    <dbReference type="NCBI Taxonomy" id="571913"/>
    <lineage>
        <taxon>Bacteria</taxon>
        <taxon>Bacillati</taxon>
        <taxon>Actinomycetota</taxon>
        <taxon>Actinomycetes</taxon>
        <taxon>Micrococcales</taxon>
        <taxon>Dermacoccaceae</taxon>
        <taxon>Luteipulveratus</taxon>
    </lineage>
</organism>
<dbReference type="SFLD" id="SFLDS00001">
    <property type="entry name" value="Enolase"/>
    <property type="match status" value="1"/>
</dbReference>
<dbReference type="AlphaFoldDB" id="A0A0K1JN19"/>
<dbReference type="STRING" id="571913.VV02_22430"/>
<dbReference type="RefSeq" id="WP_052595228.1">
    <property type="nucleotide sequence ID" value="NZ_CP011112.1"/>
</dbReference>
<dbReference type="CDD" id="cd03320">
    <property type="entry name" value="OSBS"/>
    <property type="match status" value="1"/>
</dbReference>
<dbReference type="UniPathway" id="UPA01057">
    <property type="reaction ID" value="UER00165"/>
</dbReference>
<sequence>MTRPALDDLLDGLRVVQLPLNTRFRGVLEREIAYVRGPLGYGEFAPFLEYDAAEASRWLASAIEAAWVGWPAAVRSSVPVNATVPAVPADQVADVLGRYDGCRTAKVKVAAPGQSLQDDLDRVAAVRDVMGPDAAIRVDANGGWDVEQARDALSRLSSYGLEYAEQPCETVEELRDLRVALAHQGIDVLVAADESIRKADDPLRVVELEAADVAVIKVAPLGGVAAALEVASACGIPVVVSSALDSSVGMAAGVALAAALPELPYACGLGTLELFSADVTAKSLVPQRGSVDVRDVDVETALLHRWEAPVERRQHWARRVAECYTHLS</sequence>
<evidence type="ECO:0000256" key="2">
    <source>
        <dbReference type="ARBA" id="ARBA00022842"/>
    </source>
</evidence>
<dbReference type="PANTHER" id="PTHR48073:SF2">
    <property type="entry name" value="O-SUCCINYLBENZOATE SYNTHASE"/>
    <property type="match status" value="1"/>
</dbReference>
<dbReference type="GO" id="GO:0000287">
    <property type="term" value="F:magnesium ion binding"/>
    <property type="evidence" value="ECO:0007669"/>
    <property type="project" value="UniProtKB-UniRule"/>
</dbReference>
<evidence type="ECO:0000313" key="6">
    <source>
        <dbReference type="EMBL" id="AKU17975.1"/>
    </source>
</evidence>
<keyword evidence="7" id="KW-1185">Reference proteome</keyword>
<feature type="binding site" evidence="4">
    <location>
        <position position="165"/>
    </location>
    <ligand>
        <name>Mg(2+)</name>
        <dbReference type="ChEBI" id="CHEBI:18420"/>
    </ligand>
</feature>
<dbReference type="Gene3D" id="3.20.20.120">
    <property type="entry name" value="Enolase-like C-terminal domain"/>
    <property type="match status" value="1"/>
</dbReference>
<evidence type="ECO:0000313" key="7">
    <source>
        <dbReference type="Proteomes" id="UP000066480"/>
    </source>
</evidence>
<gene>
    <name evidence="4" type="primary">menC</name>
    <name evidence="6" type="ORF">VV02_22430</name>
</gene>
<comment type="catalytic activity">
    <reaction evidence="4">
        <text>(1R,6R)-6-hydroxy-2-succinyl-cyclohexa-2,4-diene-1-carboxylate = 2-succinylbenzoate + H2O</text>
        <dbReference type="Rhea" id="RHEA:10196"/>
        <dbReference type="ChEBI" id="CHEBI:15377"/>
        <dbReference type="ChEBI" id="CHEBI:18325"/>
        <dbReference type="ChEBI" id="CHEBI:58689"/>
        <dbReference type="EC" id="4.2.1.113"/>
    </reaction>
</comment>
<dbReference type="GO" id="GO:0043748">
    <property type="term" value="F:O-succinylbenzoate synthase activity"/>
    <property type="evidence" value="ECO:0007669"/>
    <property type="project" value="UniProtKB-EC"/>
</dbReference>
<evidence type="ECO:0000259" key="5">
    <source>
        <dbReference type="SMART" id="SM00922"/>
    </source>
</evidence>
<keyword evidence="4" id="KW-0474">Menaquinone biosynthesis</keyword>
<dbReference type="Proteomes" id="UP000066480">
    <property type="component" value="Chromosome"/>
</dbReference>
<dbReference type="SFLD" id="SFLDG00180">
    <property type="entry name" value="muconate_cycloisomerase"/>
    <property type="match status" value="1"/>
</dbReference>
<dbReference type="SUPFAM" id="SSF51604">
    <property type="entry name" value="Enolase C-terminal domain-like"/>
    <property type="match status" value="1"/>
</dbReference>
<dbReference type="InterPro" id="IPR036849">
    <property type="entry name" value="Enolase-like_C_sf"/>
</dbReference>
<evidence type="ECO:0000256" key="1">
    <source>
        <dbReference type="ARBA" id="ARBA00022723"/>
    </source>
</evidence>
<dbReference type="HAMAP" id="MF_00470">
    <property type="entry name" value="MenC_1"/>
    <property type="match status" value="1"/>
</dbReference>
<feature type="binding site" evidence="4">
    <location>
        <position position="193"/>
    </location>
    <ligand>
        <name>Mg(2+)</name>
        <dbReference type="ChEBI" id="CHEBI:18420"/>
    </ligand>
</feature>
<dbReference type="SFLD" id="SFLDF00009">
    <property type="entry name" value="o-succinylbenzoate_synthase"/>
    <property type="match status" value="1"/>
</dbReference>
<proteinExistence type="inferred from homology"/>
<dbReference type="OrthoDB" id="3725747at2"/>
<dbReference type="SMART" id="SM00922">
    <property type="entry name" value="MR_MLE"/>
    <property type="match status" value="1"/>
</dbReference>